<keyword evidence="6" id="KW-0143">Chaperone</keyword>
<evidence type="ECO:0000256" key="9">
    <source>
        <dbReference type="SAM" id="Phobius"/>
    </source>
</evidence>
<evidence type="ECO:0000256" key="8">
    <source>
        <dbReference type="ARBA" id="ARBA00024235"/>
    </source>
</evidence>
<evidence type="ECO:0000256" key="4">
    <source>
        <dbReference type="ARBA" id="ARBA00022989"/>
    </source>
</evidence>
<dbReference type="KEGG" id="tmc:LMI_1494"/>
<sequence>MSVYMTEEEQLAAIKNWWNKYSNVITVILSLILLITAGFKYWNWHQEKISTQASTAYERLMVAFSNQDENSIQSYANQLIKDYGQTVYADAARLTLAKLLVTNDQYDKARENLEYVAQHSKMQPLKQVAKLRIARLFAAQRAYDKALAELTVVDDSAYLPVINELKGDIYAATGNYQQAIQSYKEAITEVRTNGMGNLFLEMKTNELAALAQSKNASDSTLQSA</sequence>
<protein>
    <recommendedName>
        <fullName evidence="8">Ancillary SecYEG translocon subunit</fullName>
    </recommendedName>
</protein>
<dbReference type="InterPro" id="IPR026039">
    <property type="entry name" value="YfgM"/>
</dbReference>
<keyword evidence="3 9" id="KW-0812">Transmembrane</keyword>
<dbReference type="PANTHER" id="PTHR38035:SF1">
    <property type="entry name" value="ANCILLARY SECYEG TRANSLOCON SUBUNIT"/>
    <property type="match status" value="1"/>
</dbReference>
<evidence type="ECO:0000313" key="11">
    <source>
        <dbReference type="EMBL" id="CEG60799.1"/>
    </source>
</evidence>
<dbReference type="OrthoDB" id="9789675at2"/>
<evidence type="ECO:0000256" key="5">
    <source>
        <dbReference type="ARBA" id="ARBA00023136"/>
    </source>
</evidence>
<evidence type="ECO:0000313" key="14">
    <source>
        <dbReference type="Proteomes" id="UP000182998"/>
    </source>
</evidence>
<dbReference type="STRING" id="451.B6N58_08105"/>
<feature type="transmembrane region" description="Helical" evidence="9">
    <location>
        <begin position="21"/>
        <end position="42"/>
    </location>
</feature>
<reference evidence="11" key="2">
    <citation type="submission" date="2014-09" db="EMBL/GenBank/DDBJ databases">
        <authorList>
            <person name="GOMEZ-VALERO Laura"/>
        </authorList>
    </citation>
    <scope>NUCLEOTIDE SEQUENCE</scope>
    <source>
        <strain evidence="11">ATCC33218</strain>
    </source>
</reference>
<gene>
    <name evidence="11" type="ORF">LMI_1494</name>
    <name evidence="12" type="ORF">SAMN02982997_00916</name>
</gene>
<dbReference type="AlphaFoldDB" id="A0A098GE95"/>
<dbReference type="GO" id="GO:0044877">
    <property type="term" value="F:protein-containing complex binding"/>
    <property type="evidence" value="ECO:0007669"/>
    <property type="project" value="InterPro"/>
</dbReference>
<organism evidence="11 13">
    <name type="scientific">Legionella micdadei</name>
    <name type="common">Tatlockia micdadei</name>
    <dbReference type="NCBI Taxonomy" id="451"/>
    <lineage>
        <taxon>Bacteria</taxon>
        <taxon>Pseudomonadati</taxon>
        <taxon>Pseudomonadota</taxon>
        <taxon>Gammaproteobacteria</taxon>
        <taxon>Legionellales</taxon>
        <taxon>Legionellaceae</taxon>
        <taxon>Legionella</taxon>
    </lineage>
</organism>
<dbReference type="EMBL" id="LN614830">
    <property type="protein sequence ID" value="CEG60799.1"/>
    <property type="molecule type" value="Genomic_DNA"/>
</dbReference>
<reference evidence="12 14" key="3">
    <citation type="submission" date="2016-10" db="EMBL/GenBank/DDBJ databases">
        <authorList>
            <person name="Varghese N."/>
            <person name="Submissions S."/>
        </authorList>
    </citation>
    <scope>NUCLEOTIDE SEQUENCE [LARGE SCALE GENOMIC DNA]</scope>
    <source>
        <strain evidence="12 14">ATCC 33218</strain>
    </source>
</reference>
<proteinExistence type="inferred from homology"/>
<dbReference type="EMBL" id="FMVN01000004">
    <property type="protein sequence ID" value="SCY13545.1"/>
    <property type="molecule type" value="Genomic_DNA"/>
</dbReference>
<dbReference type="InterPro" id="IPR018704">
    <property type="entry name" value="SecYEG/CpoB_TPR"/>
</dbReference>
<dbReference type="GO" id="GO:0005886">
    <property type="term" value="C:plasma membrane"/>
    <property type="evidence" value="ECO:0007669"/>
    <property type="project" value="UniProtKB-SubCell"/>
</dbReference>
<evidence type="ECO:0000256" key="3">
    <source>
        <dbReference type="ARBA" id="ARBA00022692"/>
    </source>
</evidence>
<dbReference type="RefSeq" id="WP_045099150.1">
    <property type="nucleotide sequence ID" value="NZ_CP020614.1"/>
</dbReference>
<evidence type="ECO:0000256" key="6">
    <source>
        <dbReference type="ARBA" id="ARBA00023186"/>
    </source>
</evidence>
<dbReference type="PIRSF" id="PIRSF006170">
    <property type="entry name" value="YfgM"/>
    <property type="match status" value="1"/>
</dbReference>
<dbReference type="Pfam" id="PF09976">
    <property type="entry name" value="TPR_21"/>
    <property type="match status" value="1"/>
</dbReference>
<evidence type="ECO:0000256" key="2">
    <source>
        <dbReference type="ARBA" id="ARBA00022475"/>
    </source>
</evidence>
<comment type="subcellular location">
    <subcellularLocation>
        <location evidence="1">Cell membrane</location>
        <topology evidence="1">Single-pass type II membrane protein</topology>
    </subcellularLocation>
</comment>
<dbReference type="Proteomes" id="UP000032414">
    <property type="component" value="Chromosome I"/>
</dbReference>
<reference evidence="13" key="1">
    <citation type="submission" date="2014-09" db="EMBL/GenBank/DDBJ databases">
        <authorList>
            <person name="Gomez-Valero L."/>
        </authorList>
    </citation>
    <scope>NUCLEOTIDE SEQUENCE [LARGE SCALE GENOMIC DNA]</scope>
    <source>
        <strain evidence="13">ATCC33218</strain>
    </source>
</reference>
<keyword evidence="4 9" id="KW-1133">Transmembrane helix</keyword>
<dbReference type="HOGENOM" id="CLU_084785_1_1_6"/>
<evidence type="ECO:0000256" key="1">
    <source>
        <dbReference type="ARBA" id="ARBA00004401"/>
    </source>
</evidence>
<evidence type="ECO:0000313" key="13">
    <source>
        <dbReference type="Proteomes" id="UP000032414"/>
    </source>
</evidence>
<dbReference type="InterPro" id="IPR011990">
    <property type="entry name" value="TPR-like_helical_dom_sf"/>
</dbReference>
<dbReference type="Gene3D" id="1.25.40.10">
    <property type="entry name" value="Tetratricopeptide repeat domain"/>
    <property type="match status" value="1"/>
</dbReference>
<evidence type="ECO:0000256" key="7">
    <source>
        <dbReference type="ARBA" id="ARBA00024197"/>
    </source>
</evidence>
<keyword evidence="14" id="KW-1185">Reference proteome</keyword>
<evidence type="ECO:0000313" key="12">
    <source>
        <dbReference type="EMBL" id="SCY13545.1"/>
    </source>
</evidence>
<evidence type="ECO:0000259" key="10">
    <source>
        <dbReference type="Pfam" id="PF09976"/>
    </source>
</evidence>
<keyword evidence="2" id="KW-1003">Cell membrane</keyword>
<accession>A0A098GE95</accession>
<dbReference type="Proteomes" id="UP000182998">
    <property type="component" value="Unassembled WGS sequence"/>
</dbReference>
<feature type="domain" description="Ancillary SecYEG translocon subunit/Cell division coordinator CpoB TPR" evidence="10">
    <location>
        <begin position="15"/>
        <end position="208"/>
    </location>
</feature>
<comment type="similarity">
    <text evidence="7">Belongs to the YfgM family.</text>
</comment>
<name>A0A098GE95_LEGMI</name>
<keyword evidence="5 9" id="KW-0472">Membrane</keyword>
<dbReference type="PANTHER" id="PTHR38035">
    <property type="entry name" value="UPF0070 PROTEIN YFGM"/>
    <property type="match status" value="1"/>
</dbReference>
<dbReference type="PATRIC" id="fig|451.8.peg.2140"/>
<dbReference type="SUPFAM" id="SSF48452">
    <property type="entry name" value="TPR-like"/>
    <property type="match status" value="1"/>
</dbReference>